<gene>
    <name evidence="2" type="ORF">EVAR_23802_1</name>
</gene>
<reference evidence="2 3" key="1">
    <citation type="journal article" date="2019" name="Commun. Biol.">
        <title>The bagworm genome reveals a unique fibroin gene that provides high tensile strength.</title>
        <authorList>
            <person name="Kono N."/>
            <person name="Nakamura H."/>
            <person name="Ohtoshi R."/>
            <person name="Tomita M."/>
            <person name="Numata K."/>
            <person name="Arakawa K."/>
        </authorList>
    </citation>
    <scope>NUCLEOTIDE SEQUENCE [LARGE SCALE GENOMIC DNA]</scope>
</reference>
<evidence type="ECO:0000313" key="3">
    <source>
        <dbReference type="Proteomes" id="UP000299102"/>
    </source>
</evidence>
<evidence type="ECO:0000313" key="2">
    <source>
        <dbReference type="EMBL" id="GBP39451.1"/>
    </source>
</evidence>
<comment type="caution">
    <text evidence="2">The sequence shown here is derived from an EMBL/GenBank/DDBJ whole genome shotgun (WGS) entry which is preliminary data.</text>
</comment>
<sequence length="108" mass="12001">MGVQNGSRPRRGFRQSTRLVFKRSASCQPPIQRFISLRFGFAPSGADTAAAGRMINKFSSRGRTNIASKFSVTRPKLMRAPNPKARGREGRAARRRDANLRRAVATLI</sequence>
<dbReference type="Proteomes" id="UP000299102">
    <property type="component" value="Unassembled WGS sequence"/>
</dbReference>
<feature type="region of interest" description="Disordered" evidence="1">
    <location>
        <begin position="79"/>
        <end position="98"/>
    </location>
</feature>
<name>A0A4C1VLK4_EUMVA</name>
<feature type="compositionally biased region" description="Basic and acidic residues" evidence="1">
    <location>
        <begin position="86"/>
        <end position="98"/>
    </location>
</feature>
<protein>
    <submittedName>
        <fullName evidence="2">Uncharacterized protein</fullName>
    </submittedName>
</protein>
<accession>A0A4C1VLK4</accession>
<keyword evidence="3" id="KW-1185">Reference proteome</keyword>
<organism evidence="2 3">
    <name type="scientific">Eumeta variegata</name>
    <name type="common">Bagworm moth</name>
    <name type="synonym">Eumeta japonica</name>
    <dbReference type="NCBI Taxonomy" id="151549"/>
    <lineage>
        <taxon>Eukaryota</taxon>
        <taxon>Metazoa</taxon>
        <taxon>Ecdysozoa</taxon>
        <taxon>Arthropoda</taxon>
        <taxon>Hexapoda</taxon>
        <taxon>Insecta</taxon>
        <taxon>Pterygota</taxon>
        <taxon>Neoptera</taxon>
        <taxon>Endopterygota</taxon>
        <taxon>Lepidoptera</taxon>
        <taxon>Glossata</taxon>
        <taxon>Ditrysia</taxon>
        <taxon>Tineoidea</taxon>
        <taxon>Psychidae</taxon>
        <taxon>Oiketicinae</taxon>
        <taxon>Eumeta</taxon>
    </lineage>
</organism>
<dbReference type="EMBL" id="BGZK01000366">
    <property type="protein sequence ID" value="GBP39451.1"/>
    <property type="molecule type" value="Genomic_DNA"/>
</dbReference>
<dbReference type="AlphaFoldDB" id="A0A4C1VLK4"/>
<proteinExistence type="predicted"/>
<evidence type="ECO:0000256" key="1">
    <source>
        <dbReference type="SAM" id="MobiDB-lite"/>
    </source>
</evidence>